<sequence>MKRREKRHLREFLFIVKNIDKYKIKYLINVYHCTCMEKTIRDS</sequence>
<dbReference type="AlphaFoldDB" id="A0A0K2TEV8"/>
<protein>
    <submittedName>
        <fullName evidence="1">Uncharacterized protein</fullName>
    </submittedName>
</protein>
<dbReference type="EMBL" id="HACA01007198">
    <property type="protein sequence ID" value="CDW24559.1"/>
    <property type="molecule type" value="Transcribed_RNA"/>
</dbReference>
<evidence type="ECO:0000313" key="1">
    <source>
        <dbReference type="EMBL" id="CDW24559.1"/>
    </source>
</evidence>
<proteinExistence type="predicted"/>
<accession>A0A0K2TEV8</accession>
<organism evidence="1">
    <name type="scientific">Lepeophtheirus salmonis</name>
    <name type="common">Salmon louse</name>
    <name type="synonym">Caligus salmonis</name>
    <dbReference type="NCBI Taxonomy" id="72036"/>
    <lineage>
        <taxon>Eukaryota</taxon>
        <taxon>Metazoa</taxon>
        <taxon>Ecdysozoa</taxon>
        <taxon>Arthropoda</taxon>
        <taxon>Crustacea</taxon>
        <taxon>Multicrustacea</taxon>
        <taxon>Hexanauplia</taxon>
        <taxon>Copepoda</taxon>
        <taxon>Siphonostomatoida</taxon>
        <taxon>Caligidae</taxon>
        <taxon>Lepeophtheirus</taxon>
    </lineage>
</organism>
<reference evidence="1" key="1">
    <citation type="submission" date="2014-05" db="EMBL/GenBank/DDBJ databases">
        <authorList>
            <person name="Chronopoulou M."/>
        </authorList>
    </citation>
    <scope>NUCLEOTIDE SEQUENCE</scope>
    <source>
        <tissue evidence="1">Whole organism</tissue>
    </source>
</reference>
<name>A0A0K2TEV8_LEPSM</name>